<protein>
    <submittedName>
        <fullName evidence="6">ABC transporter ATP-binding protein</fullName>
    </submittedName>
</protein>
<sequence>MSIFTTRKGAATQEDARASDLSDSKTGLELDGVTLTLGDGADTVTALDDVHLSVNPGEFVAIMGPSGSGKSSLLAVAGGLTTPDTGRVRIGGTDLTALGPRERTRFRLHHIGFVFQSGNLLPALTAADQLRLVARLTGTRRDPRELLGAVGMGEKANRRPEQLSGGERQRVGIARALIGSPRVLLVDEPTAALDRARSAEVVELLARETRAAAVATVMVTHDHDILDRCDRVLTMVDGRLTPER</sequence>
<dbReference type="PANTHER" id="PTHR24220">
    <property type="entry name" value="IMPORT ATP-BINDING PROTEIN"/>
    <property type="match status" value="1"/>
</dbReference>
<feature type="domain" description="ABC transporter" evidence="5">
    <location>
        <begin position="28"/>
        <end position="244"/>
    </location>
</feature>
<evidence type="ECO:0000256" key="2">
    <source>
        <dbReference type="ARBA" id="ARBA00022741"/>
    </source>
</evidence>
<dbReference type="PANTHER" id="PTHR24220:SF685">
    <property type="entry name" value="ABC TRANSPORTER RELATED"/>
    <property type="match status" value="1"/>
</dbReference>
<dbReference type="SUPFAM" id="SSF52540">
    <property type="entry name" value="P-loop containing nucleoside triphosphate hydrolases"/>
    <property type="match status" value="1"/>
</dbReference>
<keyword evidence="7" id="KW-1185">Reference proteome</keyword>
<accession>A0A2S6A8F9</accession>
<dbReference type="InterPro" id="IPR003439">
    <property type="entry name" value="ABC_transporter-like_ATP-bd"/>
</dbReference>
<dbReference type="PROSITE" id="PS50893">
    <property type="entry name" value="ABC_TRANSPORTER_2"/>
    <property type="match status" value="1"/>
</dbReference>
<comment type="caution">
    <text evidence="6">The sequence shown here is derived from an EMBL/GenBank/DDBJ whole genome shotgun (WGS) entry which is preliminary data.</text>
</comment>
<dbReference type="PROSITE" id="PS00211">
    <property type="entry name" value="ABC_TRANSPORTER_1"/>
    <property type="match status" value="1"/>
</dbReference>
<dbReference type="AlphaFoldDB" id="A0A2S6A8F9"/>
<dbReference type="InterPro" id="IPR027417">
    <property type="entry name" value="P-loop_NTPase"/>
</dbReference>
<organism evidence="6 7">
    <name type="scientific">Nocardia nova</name>
    <dbReference type="NCBI Taxonomy" id="37330"/>
    <lineage>
        <taxon>Bacteria</taxon>
        <taxon>Bacillati</taxon>
        <taxon>Actinomycetota</taxon>
        <taxon>Actinomycetes</taxon>
        <taxon>Mycobacteriales</taxon>
        <taxon>Nocardiaceae</taxon>
        <taxon>Nocardia</taxon>
    </lineage>
</organism>
<dbReference type="GO" id="GO:0016887">
    <property type="term" value="F:ATP hydrolysis activity"/>
    <property type="evidence" value="ECO:0007669"/>
    <property type="project" value="InterPro"/>
</dbReference>
<evidence type="ECO:0000256" key="4">
    <source>
        <dbReference type="SAM" id="MobiDB-lite"/>
    </source>
</evidence>
<feature type="region of interest" description="Disordered" evidence="4">
    <location>
        <begin position="1"/>
        <end position="23"/>
    </location>
</feature>
<dbReference type="Pfam" id="PF00005">
    <property type="entry name" value="ABC_tran"/>
    <property type="match status" value="1"/>
</dbReference>
<evidence type="ECO:0000313" key="7">
    <source>
        <dbReference type="Proteomes" id="UP000238356"/>
    </source>
</evidence>
<evidence type="ECO:0000313" key="6">
    <source>
        <dbReference type="EMBL" id="PPJ29284.1"/>
    </source>
</evidence>
<dbReference type="RefSeq" id="WP_064909505.1">
    <property type="nucleotide sequence ID" value="NZ_JAUJFK010000003.1"/>
</dbReference>
<keyword evidence="1" id="KW-0813">Transport</keyword>
<gene>
    <name evidence="6" type="ORF">C5F51_12690</name>
</gene>
<reference evidence="6 7" key="1">
    <citation type="submission" date="2018-02" db="EMBL/GenBank/DDBJ databases">
        <title>8 Nocardia nova and 1 Nocardia cyriacigeorgica strain used for evolution to TMP-SMX.</title>
        <authorList>
            <person name="Mehta H."/>
            <person name="Weng J."/>
            <person name="Shamoo Y."/>
        </authorList>
    </citation>
    <scope>NUCLEOTIDE SEQUENCE [LARGE SCALE GENOMIC DNA]</scope>
    <source>
        <strain evidence="6 7">BAA2227</strain>
    </source>
</reference>
<evidence type="ECO:0000256" key="1">
    <source>
        <dbReference type="ARBA" id="ARBA00022448"/>
    </source>
</evidence>
<dbReference type="GO" id="GO:0005886">
    <property type="term" value="C:plasma membrane"/>
    <property type="evidence" value="ECO:0007669"/>
    <property type="project" value="TreeGrafter"/>
</dbReference>
<dbReference type="InterPro" id="IPR003593">
    <property type="entry name" value="AAA+_ATPase"/>
</dbReference>
<dbReference type="Proteomes" id="UP000238356">
    <property type="component" value="Unassembled WGS sequence"/>
</dbReference>
<dbReference type="InterPro" id="IPR017871">
    <property type="entry name" value="ABC_transporter-like_CS"/>
</dbReference>
<dbReference type="EMBL" id="PSZD01000006">
    <property type="protein sequence ID" value="PPJ29284.1"/>
    <property type="molecule type" value="Genomic_DNA"/>
</dbReference>
<dbReference type="InterPro" id="IPR017911">
    <property type="entry name" value="MacB-like_ATP-bd"/>
</dbReference>
<keyword evidence="3 6" id="KW-0067">ATP-binding</keyword>
<keyword evidence="2" id="KW-0547">Nucleotide-binding</keyword>
<dbReference type="SMART" id="SM00382">
    <property type="entry name" value="AAA"/>
    <property type="match status" value="1"/>
</dbReference>
<proteinExistence type="predicted"/>
<dbReference type="CDD" id="cd03255">
    <property type="entry name" value="ABC_MJ0796_LolCDE_FtsE"/>
    <property type="match status" value="1"/>
</dbReference>
<dbReference type="GO" id="GO:0005524">
    <property type="term" value="F:ATP binding"/>
    <property type="evidence" value="ECO:0007669"/>
    <property type="project" value="UniProtKB-KW"/>
</dbReference>
<name>A0A2S6A8F9_9NOCA</name>
<feature type="compositionally biased region" description="Basic and acidic residues" evidence="4">
    <location>
        <begin position="14"/>
        <end position="23"/>
    </location>
</feature>
<evidence type="ECO:0000256" key="3">
    <source>
        <dbReference type="ARBA" id="ARBA00022840"/>
    </source>
</evidence>
<dbReference type="InterPro" id="IPR015854">
    <property type="entry name" value="ABC_transpr_LolD-like"/>
</dbReference>
<dbReference type="Gene3D" id="3.40.50.300">
    <property type="entry name" value="P-loop containing nucleotide triphosphate hydrolases"/>
    <property type="match status" value="1"/>
</dbReference>
<dbReference type="GO" id="GO:0022857">
    <property type="term" value="F:transmembrane transporter activity"/>
    <property type="evidence" value="ECO:0007669"/>
    <property type="project" value="TreeGrafter"/>
</dbReference>
<evidence type="ECO:0000259" key="5">
    <source>
        <dbReference type="PROSITE" id="PS50893"/>
    </source>
</evidence>